<comment type="caution">
    <text evidence="1">The sequence shown here is derived from an EMBL/GenBank/DDBJ whole genome shotgun (WGS) entry which is preliminary data.</text>
</comment>
<reference evidence="1 2" key="1">
    <citation type="submission" date="2018-03" db="EMBL/GenBank/DDBJ databases">
        <title>Genomic Encyclopedia of Archaeal and Bacterial Type Strains, Phase II (KMG-II): from individual species to whole genera.</title>
        <authorList>
            <person name="Goeker M."/>
        </authorList>
    </citation>
    <scope>NUCLEOTIDE SEQUENCE [LARGE SCALE GENOMIC DNA]</scope>
    <source>
        <strain evidence="1 2">DSM 19711</strain>
    </source>
</reference>
<dbReference type="AlphaFoldDB" id="A0A2T0QZY1"/>
<proteinExistence type="predicted"/>
<gene>
    <name evidence="1" type="ORF">CLV37_111187</name>
</gene>
<protein>
    <submittedName>
        <fullName evidence="1">Uncharacterized protein</fullName>
    </submittedName>
</protein>
<name>A0A2T0QZY1_9ACTN</name>
<evidence type="ECO:0000313" key="2">
    <source>
        <dbReference type="Proteomes" id="UP000238083"/>
    </source>
</evidence>
<keyword evidence="2" id="KW-1185">Reference proteome</keyword>
<evidence type="ECO:0000313" key="1">
    <source>
        <dbReference type="EMBL" id="PRY12230.1"/>
    </source>
</evidence>
<sequence>MGEVTRGERRDLFTGSRDEVAVWAQAQWVPSAVVVGAAGEERPLDERVREVRAEWARTRPGAEDVPGAVVARMHCPGGPAGAPATVARDGVADEEAF</sequence>
<dbReference type="EMBL" id="PVZF01000011">
    <property type="protein sequence ID" value="PRY12230.1"/>
    <property type="molecule type" value="Genomic_DNA"/>
</dbReference>
<organism evidence="1 2">
    <name type="scientific">Kineococcus rhizosphaerae</name>
    <dbReference type="NCBI Taxonomy" id="559628"/>
    <lineage>
        <taxon>Bacteria</taxon>
        <taxon>Bacillati</taxon>
        <taxon>Actinomycetota</taxon>
        <taxon>Actinomycetes</taxon>
        <taxon>Kineosporiales</taxon>
        <taxon>Kineosporiaceae</taxon>
        <taxon>Kineococcus</taxon>
    </lineage>
</organism>
<accession>A0A2T0QZY1</accession>
<dbReference type="Proteomes" id="UP000238083">
    <property type="component" value="Unassembled WGS sequence"/>
</dbReference>